<dbReference type="GO" id="GO:0016787">
    <property type="term" value="F:hydrolase activity"/>
    <property type="evidence" value="ECO:0007669"/>
    <property type="project" value="InterPro"/>
</dbReference>
<keyword evidence="1" id="KW-0732">Signal</keyword>
<feature type="signal peptide" evidence="1">
    <location>
        <begin position="1"/>
        <end position="22"/>
    </location>
</feature>
<protein>
    <submittedName>
        <fullName evidence="3">DUF1080 domain-containing protein</fullName>
    </submittedName>
</protein>
<dbReference type="Proteomes" id="UP000323426">
    <property type="component" value="Unassembled WGS sequence"/>
</dbReference>
<sequence length="294" mass="33512">MKKNTLVFLGLIWCALSSFVSFQPKNDWEDLLDKDLSKWGMYLSYRHKVGYNGQVPKDAEGLPIEPIGYNKNESQVFSVIEKNGESILHISGEIYGCVFTKQEYENYHLKLKVKWGEKKWEPRTNLLKDSGIVYHSVGESGVDYWRAWMLGQEFQIMEGHMGDYWTISSSAIDIRAFLPEGAMNTVASARQPFLPLGKGTNLSGFCLRSEDHESPNGEWTEIELITYGDKSLHLVNGHVVMVLQNSRYVDNGKIIPLAKGKLQLQSEAAEVFYKDIKIKKLPELPKKYAAYFAN</sequence>
<dbReference type="RefSeq" id="WP_150087137.1">
    <property type="nucleotide sequence ID" value="NZ_VWSF01000002.1"/>
</dbReference>
<comment type="caution">
    <text evidence="3">The sequence shown here is derived from an EMBL/GenBank/DDBJ whole genome shotgun (WGS) entry which is preliminary data.</text>
</comment>
<reference evidence="3 4" key="1">
    <citation type="submission" date="2019-09" db="EMBL/GenBank/DDBJ databases">
        <title>Genome sequence and assembly of Adhaeribacter sp.</title>
        <authorList>
            <person name="Chhetri G."/>
        </authorList>
    </citation>
    <scope>NUCLEOTIDE SEQUENCE [LARGE SCALE GENOMIC DNA]</scope>
    <source>
        <strain evidence="3 4">DK36</strain>
    </source>
</reference>
<evidence type="ECO:0000313" key="4">
    <source>
        <dbReference type="Proteomes" id="UP000323426"/>
    </source>
</evidence>
<dbReference type="InterPro" id="IPR010496">
    <property type="entry name" value="AL/BT2_dom"/>
</dbReference>
<proteinExistence type="predicted"/>
<feature type="domain" description="3-keto-alpha-glucoside-1,2-lyase/3-keto-2-hydroxy-glucal hydratase" evidence="2">
    <location>
        <begin position="27"/>
        <end position="279"/>
    </location>
</feature>
<dbReference type="Gene3D" id="2.60.120.560">
    <property type="entry name" value="Exo-inulinase, domain 1"/>
    <property type="match status" value="1"/>
</dbReference>
<dbReference type="Pfam" id="PF06439">
    <property type="entry name" value="3keto-disac_hyd"/>
    <property type="match status" value="1"/>
</dbReference>
<gene>
    <name evidence="3" type="ORF">F0145_04665</name>
</gene>
<organism evidence="3 4">
    <name type="scientific">Adhaeribacter rhizoryzae</name>
    <dbReference type="NCBI Taxonomy" id="2607907"/>
    <lineage>
        <taxon>Bacteria</taxon>
        <taxon>Pseudomonadati</taxon>
        <taxon>Bacteroidota</taxon>
        <taxon>Cytophagia</taxon>
        <taxon>Cytophagales</taxon>
        <taxon>Hymenobacteraceae</taxon>
        <taxon>Adhaeribacter</taxon>
    </lineage>
</organism>
<evidence type="ECO:0000256" key="1">
    <source>
        <dbReference type="SAM" id="SignalP"/>
    </source>
</evidence>
<keyword evidence="4" id="KW-1185">Reference proteome</keyword>
<dbReference type="AlphaFoldDB" id="A0A5M6DRJ5"/>
<dbReference type="EMBL" id="VWSF01000002">
    <property type="protein sequence ID" value="KAA5548810.1"/>
    <property type="molecule type" value="Genomic_DNA"/>
</dbReference>
<evidence type="ECO:0000313" key="3">
    <source>
        <dbReference type="EMBL" id="KAA5548810.1"/>
    </source>
</evidence>
<accession>A0A5M6DRJ5</accession>
<feature type="chain" id="PRO_5024440126" evidence="1">
    <location>
        <begin position="23"/>
        <end position="294"/>
    </location>
</feature>
<evidence type="ECO:0000259" key="2">
    <source>
        <dbReference type="Pfam" id="PF06439"/>
    </source>
</evidence>
<name>A0A5M6DRJ5_9BACT</name>